<evidence type="ECO:0000313" key="7">
    <source>
        <dbReference type="EMBL" id="KIJ05970.1"/>
    </source>
</evidence>
<dbReference type="InterPro" id="IPR011009">
    <property type="entry name" value="Kinase-like_dom_sf"/>
</dbReference>
<dbReference type="SUPFAM" id="SSF56112">
    <property type="entry name" value="Protein kinase-like (PK-like)"/>
    <property type="match status" value="1"/>
</dbReference>
<evidence type="ECO:0000259" key="6">
    <source>
        <dbReference type="PROSITE" id="PS51158"/>
    </source>
</evidence>
<accession>A0A0C9SU89</accession>
<dbReference type="Gene3D" id="3.20.200.10">
    <property type="entry name" value="MHCK/EF2 kinase"/>
    <property type="match status" value="1"/>
</dbReference>
<proteinExistence type="predicted"/>
<reference evidence="8" key="2">
    <citation type="submission" date="2015-01" db="EMBL/GenBank/DDBJ databases">
        <title>Evolutionary Origins and Diversification of the Mycorrhizal Mutualists.</title>
        <authorList>
            <consortium name="DOE Joint Genome Institute"/>
            <consortium name="Mycorrhizal Genomics Consortium"/>
            <person name="Kohler A."/>
            <person name="Kuo A."/>
            <person name="Nagy L.G."/>
            <person name="Floudas D."/>
            <person name="Copeland A."/>
            <person name="Barry K.W."/>
            <person name="Cichocki N."/>
            <person name="Veneault-Fourrey C."/>
            <person name="LaButti K."/>
            <person name="Lindquist E.A."/>
            <person name="Lipzen A."/>
            <person name="Lundell T."/>
            <person name="Morin E."/>
            <person name="Murat C."/>
            <person name="Riley R."/>
            <person name="Ohm R."/>
            <person name="Sun H."/>
            <person name="Tunlid A."/>
            <person name="Henrissat B."/>
            <person name="Grigoriev I.V."/>
            <person name="Hibbett D.S."/>
            <person name="Martin F."/>
        </authorList>
    </citation>
    <scope>NUCLEOTIDE SEQUENCE [LARGE SCALE GENOMIC DNA]</scope>
    <source>
        <strain evidence="8">ATCC 200175</strain>
    </source>
</reference>
<dbReference type="PANTHER" id="PTHR45992:SF2">
    <property type="entry name" value="EUKARYOTIC ELONGATION FACTOR 2 KINASE"/>
    <property type="match status" value="1"/>
</dbReference>
<organism evidence="7 8">
    <name type="scientific">Paxillus involutus ATCC 200175</name>
    <dbReference type="NCBI Taxonomy" id="664439"/>
    <lineage>
        <taxon>Eukaryota</taxon>
        <taxon>Fungi</taxon>
        <taxon>Dikarya</taxon>
        <taxon>Basidiomycota</taxon>
        <taxon>Agaricomycotina</taxon>
        <taxon>Agaricomycetes</taxon>
        <taxon>Agaricomycetidae</taxon>
        <taxon>Boletales</taxon>
        <taxon>Paxilineae</taxon>
        <taxon>Paxillaceae</taxon>
        <taxon>Paxillus</taxon>
    </lineage>
</organism>
<dbReference type="GO" id="GO:1903013">
    <property type="term" value="P:response to differentiation-inducing factor 1"/>
    <property type="evidence" value="ECO:0007669"/>
    <property type="project" value="TreeGrafter"/>
</dbReference>
<keyword evidence="4" id="KW-0418">Kinase</keyword>
<reference evidence="7 8" key="1">
    <citation type="submission" date="2014-06" db="EMBL/GenBank/DDBJ databases">
        <authorList>
            <consortium name="DOE Joint Genome Institute"/>
            <person name="Kuo A."/>
            <person name="Kohler A."/>
            <person name="Nagy L.G."/>
            <person name="Floudas D."/>
            <person name="Copeland A."/>
            <person name="Barry K.W."/>
            <person name="Cichocki N."/>
            <person name="Veneault-Fourrey C."/>
            <person name="LaButti K."/>
            <person name="Lindquist E.A."/>
            <person name="Lipzen A."/>
            <person name="Lundell T."/>
            <person name="Morin E."/>
            <person name="Murat C."/>
            <person name="Sun H."/>
            <person name="Tunlid A."/>
            <person name="Henrissat B."/>
            <person name="Grigoriev I.V."/>
            <person name="Hibbett D.S."/>
            <person name="Martin F."/>
            <person name="Nordberg H.P."/>
            <person name="Cantor M.N."/>
            <person name="Hua S.X."/>
        </authorList>
    </citation>
    <scope>NUCLEOTIDE SEQUENCE [LARGE SCALE GENOMIC DNA]</scope>
    <source>
        <strain evidence="7 8">ATCC 200175</strain>
    </source>
</reference>
<name>A0A0C9SU89_PAXIN</name>
<dbReference type="EMBL" id="KN820595">
    <property type="protein sequence ID" value="KIJ05970.1"/>
    <property type="molecule type" value="Genomic_DNA"/>
</dbReference>
<dbReference type="PANTHER" id="PTHR45992">
    <property type="entry name" value="EUKARYOTIC ELONGATION FACTOR 2 KINASE-RELATED"/>
    <property type="match status" value="1"/>
</dbReference>
<feature type="non-terminal residue" evidence="7">
    <location>
        <position position="1"/>
    </location>
</feature>
<evidence type="ECO:0000256" key="2">
    <source>
        <dbReference type="ARBA" id="ARBA00022679"/>
    </source>
</evidence>
<keyword evidence="5" id="KW-0067">ATP-binding</keyword>
<dbReference type="PROSITE" id="PS51158">
    <property type="entry name" value="ALPHA_KINASE"/>
    <property type="match status" value="1"/>
</dbReference>
<evidence type="ECO:0000256" key="1">
    <source>
        <dbReference type="ARBA" id="ARBA00022527"/>
    </source>
</evidence>
<keyword evidence="2" id="KW-0808">Transferase</keyword>
<dbReference type="Pfam" id="PF02816">
    <property type="entry name" value="Alpha_kinase"/>
    <property type="match status" value="1"/>
</dbReference>
<sequence length="268" mass="29424">ISYEPYKFIRSVCNSSQDGTVEWVHSTTAEEIFVAKGWQQLAKGSETQGGYIGKGLSKYVFRGRMGTTDYAILQCKAVMSSEACNGEDLSNELALLCLSDYFIKSFYERAKIFNVASLPPGMRWNFDGAFIGKLAAPVPPPPSEGVDDRTFLWPVFLATPLLPSGSMYEEVKFSGNLDVGNNHDVLGRAVDAFAHHVVCDSDRTVLLSDLQGIIAPDGALTLFDPQAHTEDSGSGHWDKGSQQIDEFVRSHKCNKFCNALNLSFTSET</sequence>
<evidence type="ECO:0000256" key="4">
    <source>
        <dbReference type="ARBA" id="ARBA00022777"/>
    </source>
</evidence>
<keyword evidence="1" id="KW-0723">Serine/threonine-protein kinase</keyword>
<dbReference type="AlphaFoldDB" id="A0A0C9SU89"/>
<dbReference type="GO" id="GO:0031037">
    <property type="term" value="P:myosin II filament disassembly"/>
    <property type="evidence" value="ECO:0007669"/>
    <property type="project" value="TreeGrafter"/>
</dbReference>
<dbReference type="InterPro" id="IPR051852">
    <property type="entry name" value="Alpha-type_PK"/>
</dbReference>
<dbReference type="CDD" id="cd04515">
    <property type="entry name" value="Alpha_kinase"/>
    <property type="match status" value="1"/>
</dbReference>
<evidence type="ECO:0000256" key="5">
    <source>
        <dbReference type="ARBA" id="ARBA00022840"/>
    </source>
</evidence>
<keyword evidence="3" id="KW-0547">Nucleotide-binding</keyword>
<feature type="domain" description="Alpha-type protein kinase" evidence="6">
    <location>
        <begin position="1"/>
        <end position="265"/>
    </location>
</feature>
<dbReference type="InterPro" id="IPR004166">
    <property type="entry name" value="a-kinase_dom"/>
</dbReference>
<gene>
    <name evidence="7" type="ORF">PAXINDRAFT_92682</name>
</gene>
<dbReference type="GO" id="GO:0005524">
    <property type="term" value="F:ATP binding"/>
    <property type="evidence" value="ECO:0007669"/>
    <property type="project" value="UniProtKB-KW"/>
</dbReference>
<evidence type="ECO:0000313" key="8">
    <source>
        <dbReference type="Proteomes" id="UP000053647"/>
    </source>
</evidence>
<dbReference type="OrthoDB" id="301415at2759"/>
<dbReference type="GO" id="GO:0004674">
    <property type="term" value="F:protein serine/threonine kinase activity"/>
    <property type="evidence" value="ECO:0007669"/>
    <property type="project" value="UniProtKB-KW"/>
</dbReference>
<keyword evidence="8" id="KW-1185">Reference proteome</keyword>
<dbReference type="Proteomes" id="UP000053647">
    <property type="component" value="Unassembled WGS sequence"/>
</dbReference>
<protein>
    <submittedName>
        <fullName evidence="7">Unplaced genomic scaffold PAXINscaffold_1273, whole genome shotgun sequence</fullName>
    </submittedName>
</protein>
<dbReference type="HOGENOM" id="CLU_060149_1_0_1"/>
<evidence type="ECO:0000256" key="3">
    <source>
        <dbReference type="ARBA" id="ARBA00022741"/>
    </source>
</evidence>